<dbReference type="OrthoDB" id="1757720at2"/>
<feature type="transmembrane region" description="Helical" evidence="1">
    <location>
        <begin position="6"/>
        <end position="24"/>
    </location>
</feature>
<sequence length="93" mass="10553">MSKNKGKYFLFGSIIGFLLGLFLAPKKGSELRKETKEKMDEIKENPREVLDGTIETVKNKISNIVEDCDIDDVNIVEDEIIISKTFEDEGDNI</sequence>
<proteinExistence type="predicted"/>
<keyword evidence="1" id="KW-0812">Transmembrane</keyword>
<reference evidence="2 3" key="1">
    <citation type="submission" date="2015-01" db="EMBL/GenBank/DDBJ databases">
        <authorList>
            <person name="Aslett A.Martin."/>
            <person name="De Silva Nishadi"/>
        </authorList>
    </citation>
    <scope>NUCLEOTIDE SEQUENCE [LARGE SCALE GENOMIC DNA]</scope>
    <source>
        <strain evidence="2 3">R28058</strain>
    </source>
</reference>
<evidence type="ECO:0000313" key="3">
    <source>
        <dbReference type="Proteomes" id="UP000049127"/>
    </source>
</evidence>
<dbReference type="InterPro" id="IPR024623">
    <property type="entry name" value="YtxH"/>
</dbReference>
<keyword evidence="1" id="KW-1133">Transmembrane helix</keyword>
<dbReference type="Pfam" id="PF12732">
    <property type="entry name" value="YtxH"/>
    <property type="match status" value="1"/>
</dbReference>
<name>A0A0C7ISL8_PARSO</name>
<organism evidence="2 3">
    <name type="scientific">Paraclostridium sordellii</name>
    <name type="common">Clostridium sordellii</name>
    <dbReference type="NCBI Taxonomy" id="1505"/>
    <lineage>
        <taxon>Bacteria</taxon>
        <taxon>Bacillati</taxon>
        <taxon>Bacillota</taxon>
        <taxon>Clostridia</taxon>
        <taxon>Peptostreptococcales</taxon>
        <taxon>Peptostreptococcaceae</taxon>
        <taxon>Paraclostridium</taxon>
    </lineage>
</organism>
<gene>
    <name evidence="2" type="ORF">R28058_31451</name>
</gene>
<accession>A0A0C7ISL8</accession>
<dbReference type="EMBL" id="CEKZ01000025">
    <property type="protein sequence ID" value="CEQ05460.1"/>
    <property type="molecule type" value="Genomic_DNA"/>
</dbReference>
<evidence type="ECO:0000313" key="2">
    <source>
        <dbReference type="EMBL" id="CEQ05460.1"/>
    </source>
</evidence>
<dbReference type="Proteomes" id="UP000049127">
    <property type="component" value="Unassembled WGS sequence"/>
</dbReference>
<keyword evidence="1" id="KW-0472">Membrane</keyword>
<dbReference type="RefSeq" id="WP_055338219.1">
    <property type="nucleotide sequence ID" value="NZ_CDNF01000036.1"/>
</dbReference>
<protein>
    <submittedName>
        <fullName evidence="2">Gas vesicle protein</fullName>
    </submittedName>
</protein>
<evidence type="ECO:0000256" key="1">
    <source>
        <dbReference type="SAM" id="Phobius"/>
    </source>
</evidence>
<dbReference type="AlphaFoldDB" id="A0A0C7ISL8"/>